<dbReference type="PANTHER" id="PTHR19957">
    <property type="entry name" value="SYNTAXIN"/>
    <property type="match status" value="1"/>
</dbReference>
<dbReference type="Pfam" id="PF05739">
    <property type="entry name" value="SNARE"/>
    <property type="match status" value="1"/>
</dbReference>
<keyword evidence="5 9" id="KW-1133">Transmembrane helix</keyword>
<protein>
    <recommendedName>
        <fullName evidence="10">t-SNARE coiled-coil homology domain-containing protein</fullName>
    </recommendedName>
</protein>
<dbReference type="RefSeq" id="XP_051442530.1">
    <property type="nucleotide sequence ID" value="XM_051590699.1"/>
</dbReference>
<accession>A0AAD5E777</accession>
<evidence type="ECO:0000256" key="5">
    <source>
        <dbReference type="ARBA" id="ARBA00022989"/>
    </source>
</evidence>
<dbReference type="GO" id="GO:0006906">
    <property type="term" value="P:vesicle fusion"/>
    <property type="evidence" value="ECO:0007669"/>
    <property type="project" value="TreeGrafter"/>
</dbReference>
<comment type="similarity">
    <text evidence="2">Belongs to the syntaxin family.</text>
</comment>
<dbReference type="GO" id="GO:0000149">
    <property type="term" value="F:SNARE binding"/>
    <property type="evidence" value="ECO:0007669"/>
    <property type="project" value="TreeGrafter"/>
</dbReference>
<keyword evidence="4 9" id="KW-0812">Transmembrane</keyword>
<feature type="transmembrane region" description="Helical" evidence="9">
    <location>
        <begin position="303"/>
        <end position="322"/>
    </location>
</feature>
<keyword evidence="7 9" id="KW-0472">Membrane</keyword>
<dbReference type="SMART" id="SM00397">
    <property type="entry name" value="t_SNARE"/>
    <property type="match status" value="1"/>
</dbReference>
<evidence type="ECO:0000313" key="12">
    <source>
        <dbReference type="Proteomes" id="UP001206595"/>
    </source>
</evidence>
<evidence type="ECO:0000256" key="1">
    <source>
        <dbReference type="ARBA" id="ARBA00004211"/>
    </source>
</evidence>
<dbReference type="AlphaFoldDB" id="A0AAD5E777"/>
<dbReference type="GO" id="GO:0031201">
    <property type="term" value="C:SNARE complex"/>
    <property type="evidence" value="ECO:0007669"/>
    <property type="project" value="TreeGrafter"/>
</dbReference>
<dbReference type="Gene3D" id="1.20.58.70">
    <property type="match status" value="1"/>
</dbReference>
<dbReference type="GO" id="GO:0048278">
    <property type="term" value="P:vesicle docking"/>
    <property type="evidence" value="ECO:0007669"/>
    <property type="project" value="TreeGrafter"/>
</dbReference>
<evidence type="ECO:0000256" key="9">
    <source>
        <dbReference type="SAM" id="Phobius"/>
    </source>
</evidence>
<evidence type="ECO:0000256" key="3">
    <source>
        <dbReference type="ARBA" id="ARBA00022448"/>
    </source>
</evidence>
<dbReference type="PANTHER" id="PTHR19957:SF3">
    <property type="entry name" value="SYNTAXIN-5"/>
    <property type="match status" value="1"/>
</dbReference>
<keyword evidence="3" id="KW-0813">Transport</keyword>
<gene>
    <name evidence="11" type="ORF">K450DRAFT_251284</name>
</gene>
<feature type="coiled-coil region" evidence="8">
    <location>
        <begin position="256"/>
        <end position="290"/>
    </location>
</feature>
<evidence type="ECO:0000313" key="11">
    <source>
        <dbReference type="EMBL" id="KAI8577526.1"/>
    </source>
</evidence>
<evidence type="ECO:0000256" key="6">
    <source>
        <dbReference type="ARBA" id="ARBA00023054"/>
    </source>
</evidence>
<dbReference type="InterPro" id="IPR000727">
    <property type="entry name" value="T_SNARE_dom"/>
</dbReference>
<dbReference type="EMBL" id="MU620939">
    <property type="protein sequence ID" value="KAI8577526.1"/>
    <property type="molecule type" value="Genomic_DNA"/>
</dbReference>
<proteinExistence type="inferred from homology"/>
<dbReference type="GO" id="GO:0006888">
    <property type="term" value="P:endoplasmic reticulum to Golgi vesicle-mediated transport"/>
    <property type="evidence" value="ECO:0007669"/>
    <property type="project" value="TreeGrafter"/>
</dbReference>
<sequence length="323" mass="36970">MSFRDRTSEFEALVERLQQRHDNTVLERRSLIQHAAPSHERIKNKTEFSLIAAEIGRNISNTTAKLEKLTKLAKRKTLFDDKPVEISELTYIIKQDIANLNKQIAMLQTYSKDQKLGSKQATEHSSNVVVSLQSKLATTSMSFKDVLEIRTENMKSSKDRRDQFLLSTSDQPASSNYESLLFDSPNRSKTKTDSSPAIIPLESQEDTLSLGIPMLTAQQQQEQQQALMQEQDRYIESRSTAIESIESTIAELGTIFQQLATMVAEQRETVQRIEQNTEDIESNIIGANNQLLKYYKSVSSNRWLMIKIFVTIVFFFLLFTLIM</sequence>
<reference evidence="11" key="1">
    <citation type="submission" date="2021-06" db="EMBL/GenBank/DDBJ databases">
        <authorList>
            <consortium name="DOE Joint Genome Institute"/>
            <person name="Mondo S.J."/>
            <person name="Amses K.R."/>
            <person name="Simmons D.R."/>
            <person name="Longcore J.E."/>
            <person name="Seto K."/>
            <person name="Alves G.H."/>
            <person name="Bonds A.E."/>
            <person name="Quandt C.A."/>
            <person name="Davis W.J."/>
            <person name="Chang Y."/>
            <person name="Letcher P.M."/>
            <person name="Powell M.J."/>
            <person name="Kuo A."/>
            <person name="Labutti K."/>
            <person name="Pangilinan J."/>
            <person name="Andreopoulos W."/>
            <person name="Tritt A."/>
            <person name="Riley R."/>
            <person name="Hundley H."/>
            <person name="Johnson J."/>
            <person name="Lipzen A."/>
            <person name="Barry K."/>
            <person name="Berbee M.L."/>
            <person name="Buchler N.E."/>
            <person name="Grigoriev I.V."/>
            <person name="Spatafora J.W."/>
            <person name="Stajich J.E."/>
            <person name="James T.Y."/>
        </authorList>
    </citation>
    <scope>NUCLEOTIDE SEQUENCE</scope>
    <source>
        <strain evidence="11">AG</strain>
    </source>
</reference>
<keyword evidence="6 8" id="KW-0175">Coiled coil</keyword>
<comment type="subcellular location">
    <subcellularLocation>
        <location evidence="1">Membrane</location>
        <topology evidence="1">Single-pass type IV membrane protein</topology>
    </subcellularLocation>
</comment>
<evidence type="ECO:0000256" key="7">
    <source>
        <dbReference type="ARBA" id="ARBA00023136"/>
    </source>
</evidence>
<dbReference type="CDD" id="cd15844">
    <property type="entry name" value="SNARE_syntaxin5"/>
    <property type="match status" value="1"/>
</dbReference>
<dbReference type="InterPro" id="IPR021538">
    <property type="entry name" value="Syntaxin-5_N"/>
</dbReference>
<evidence type="ECO:0000256" key="4">
    <source>
        <dbReference type="ARBA" id="ARBA00022692"/>
    </source>
</evidence>
<evidence type="ECO:0000256" key="2">
    <source>
        <dbReference type="ARBA" id="ARBA00009063"/>
    </source>
</evidence>
<reference evidence="11" key="2">
    <citation type="journal article" date="2022" name="Proc. Natl. Acad. Sci. U.S.A.">
        <title>Diploid-dominant life cycles characterize the early evolution of Fungi.</title>
        <authorList>
            <person name="Amses K.R."/>
            <person name="Simmons D.R."/>
            <person name="Longcore J.E."/>
            <person name="Mondo S.J."/>
            <person name="Seto K."/>
            <person name="Jeronimo G.H."/>
            <person name="Bonds A.E."/>
            <person name="Quandt C.A."/>
            <person name="Davis W.J."/>
            <person name="Chang Y."/>
            <person name="Federici B.A."/>
            <person name="Kuo A."/>
            <person name="LaButti K."/>
            <person name="Pangilinan J."/>
            <person name="Andreopoulos W."/>
            <person name="Tritt A."/>
            <person name="Riley R."/>
            <person name="Hundley H."/>
            <person name="Johnson J."/>
            <person name="Lipzen A."/>
            <person name="Barry K."/>
            <person name="Lang B.F."/>
            <person name="Cuomo C.A."/>
            <person name="Buchler N.E."/>
            <person name="Grigoriev I.V."/>
            <person name="Spatafora J.W."/>
            <person name="Stajich J.E."/>
            <person name="James T.Y."/>
        </authorList>
    </citation>
    <scope>NUCLEOTIDE SEQUENCE</scope>
    <source>
        <strain evidence="11">AG</strain>
    </source>
</reference>
<organism evidence="11 12">
    <name type="scientific">Umbelopsis ramanniana AG</name>
    <dbReference type="NCBI Taxonomy" id="1314678"/>
    <lineage>
        <taxon>Eukaryota</taxon>
        <taxon>Fungi</taxon>
        <taxon>Fungi incertae sedis</taxon>
        <taxon>Mucoromycota</taxon>
        <taxon>Mucoromycotina</taxon>
        <taxon>Umbelopsidomycetes</taxon>
        <taxon>Umbelopsidales</taxon>
        <taxon>Umbelopsidaceae</taxon>
        <taxon>Umbelopsis</taxon>
    </lineage>
</organism>
<feature type="domain" description="T-SNARE coiled-coil homology" evidence="10">
    <location>
        <begin position="232"/>
        <end position="294"/>
    </location>
</feature>
<dbReference type="Proteomes" id="UP001206595">
    <property type="component" value="Unassembled WGS sequence"/>
</dbReference>
<name>A0AAD5E777_UMBRA</name>
<dbReference type="GO" id="GO:0006886">
    <property type="term" value="P:intracellular protein transport"/>
    <property type="evidence" value="ECO:0007669"/>
    <property type="project" value="TreeGrafter"/>
</dbReference>
<comment type="caution">
    <text evidence="11">The sequence shown here is derived from an EMBL/GenBank/DDBJ whole genome shotgun (WGS) entry which is preliminary data.</text>
</comment>
<dbReference type="GO" id="GO:0000139">
    <property type="term" value="C:Golgi membrane"/>
    <property type="evidence" value="ECO:0007669"/>
    <property type="project" value="TreeGrafter"/>
</dbReference>
<evidence type="ECO:0000256" key="8">
    <source>
        <dbReference type="SAM" id="Coils"/>
    </source>
</evidence>
<dbReference type="InterPro" id="IPR010989">
    <property type="entry name" value="SNARE"/>
</dbReference>
<dbReference type="InterPro" id="IPR045242">
    <property type="entry name" value="Syntaxin"/>
</dbReference>
<dbReference type="PROSITE" id="PS50192">
    <property type="entry name" value="T_SNARE"/>
    <property type="match status" value="1"/>
</dbReference>
<dbReference type="GO" id="GO:0005484">
    <property type="term" value="F:SNAP receptor activity"/>
    <property type="evidence" value="ECO:0007669"/>
    <property type="project" value="TreeGrafter"/>
</dbReference>
<dbReference type="Pfam" id="PF11416">
    <property type="entry name" value="Syntaxin-5_N"/>
    <property type="match status" value="1"/>
</dbReference>
<keyword evidence="12" id="KW-1185">Reference proteome</keyword>
<evidence type="ECO:0000259" key="10">
    <source>
        <dbReference type="PROSITE" id="PS50192"/>
    </source>
</evidence>
<dbReference type="SUPFAM" id="SSF47661">
    <property type="entry name" value="t-snare proteins"/>
    <property type="match status" value="1"/>
</dbReference>
<dbReference type="GeneID" id="75916042"/>